<keyword evidence="5 6" id="KW-0482">Metalloprotease</keyword>
<feature type="domain" description="Peptidase M48" evidence="8">
    <location>
        <begin position="69"/>
        <end position="239"/>
    </location>
</feature>
<evidence type="ECO:0000256" key="4">
    <source>
        <dbReference type="ARBA" id="ARBA00022833"/>
    </source>
</evidence>
<keyword evidence="1 6" id="KW-0645">Protease</keyword>
<comment type="cofactor">
    <cofactor evidence="6">
        <name>Zn(2+)</name>
        <dbReference type="ChEBI" id="CHEBI:29105"/>
    </cofactor>
    <text evidence="6">Binds 1 zinc ion per subunit.</text>
</comment>
<keyword evidence="10" id="KW-1185">Reference proteome</keyword>
<dbReference type="PANTHER" id="PTHR22726:SF1">
    <property type="entry name" value="METALLOENDOPEPTIDASE OMA1, MITOCHONDRIAL"/>
    <property type="match status" value="1"/>
</dbReference>
<organism evidence="9 10">
    <name type="scientific">Loktanella gaetbuli</name>
    <dbReference type="NCBI Taxonomy" id="2881335"/>
    <lineage>
        <taxon>Bacteria</taxon>
        <taxon>Pseudomonadati</taxon>
        <taxon>Pseudomonadota</taxon>
        <taxon>Alphaproteobacteria</taxon>
        <taxon>Rhodobacterales</taxon>
        <taxon>Roseobacteraceae</taxon>
        <taxon>Loktanella</taxon>
    </lineage>
</organism>
<gene>
    <name evidence="9" type="ORF">LGQ03_05525</name>
</gene>
<dbReference type="Pfam" id="PF01435">
    <property type="entry name" value="Peptidase_M48"/>
    <property type="match status" value="1"/>
</dbReference>
<evidence type="ECO:0000256" key="2">
    <source>
        <dbReference type="ARBA" id="ARBA00022723"/>
    </source>
</evidence>
<protein>
    <submittedName>
        <fullName evidence="9">M48 family metallopeptidase</fullName>
    </submittedName>
</protein>
<evidence type="ECO:0000313" key="9">
    <source>
        <dbReference type="EMBL" id="MCB5198693.1"/>
    </source>
</evidence>
<comment type="caution">
    <text evidence="9">The sequence shown here is derived from an EMBL/GenBank/DDBJ whole genome shotgun (WGS) entry which is preliminary data.</text>
</comment>
<accession>A0ABS8BSH5</accession>
<evidence type="ECO:0000256" key="6">
    <source>
        <dbReference type="RuleBase" id="RU003983"/>
    </source>
</evidence>
<comment type="similarity">
    <text evidence="6">Belongs to the peptidase M48 family.</text>
</comment>
<proteinExistence type="inferred from homology"/>
<dbReference type="CDD" id="cd07324">
    <property type="entry name" value="M48C_Oma1-like"/>
    <property type="match status" value="1"/>
</dbReference>
<dbReference type="InterPro" id="IPR001915">
    <property type="entry name" value="Peptidase_M48"/>
</dbReference>
<dbReference type="PANTHER" id="PTHR22726">
    <property type="entry name" value="METALLOENDOPEPTIDASE OMA1"/>
    <property type="match status" value="1"/>
</dbReference>
<dbReference type="EMBL" id="JAJATZ010000002">
    <property type="protein sequence ID" value="MCB5198693.1"/>
    <property type="molecule type" value="Genomic_DNA"/>
</dbReference>
<sequence>MRWICAVVALLVLTACAANPRPTAPVAVPSPVVMSPEAAAGSRLVDRMDAEAAVQMLVQVVDRVEPVAEAECRAAGIEPNCDFEFAIDANPRSPPNAFQTLVNGDQPLIAFTGTLVAEARNADELAFILSHEAAHHILGHIAQQRQAASIGAAVMGQLVGLSDDPRTRSEAAAFGAAVGARTYSQQFELQADALGTVIAARAGFDPLRGAEFFFRIPDPGNTFLGTHPANADRVRVVTEAARALGF</sequence>
<dbReference type="Gene3D" id="3.30.2010.10">
    <property type="entry name" value="Metalloproteases ('zincins'), catalytic domain"/>
    <property type="match status" value="1"/>
</dbReference>
<evidence type="ECO:0000256" key="3">
    <source>
        <dbReference type="ARBA" id="ARBA00022801"/>
    </source>
</evidence>
<evidence type="ECO:0000259" key="8">
    <source>
        <dbReference type="Pfam" id="PF01435"/>
    </source>
</evidence>
<evidence type="ECO:0000256" key="1">
    <source>
        <dbReference type="ARBA" id="ARBA00022670"/>
    </source>
</evidence>
<feature type="chain" id="PRO_5045090256" evidence="7">
    <location>
        <begin position="18"/>
        <end position="246"/>
    </location>
</feature>
<feature type="signal peptide" evidence="7">
    <location>
        <begin position="1"/>
        <end position="17"/>
    </location>
</feature>
<keyword evidence="3 6" id="KW-0378">Hydrolase</keyword>
<keyword evidence="7" id="KW-0732">Signal</keyword>
<name>A0ABS8BSH5_9RHOB</name>
<dbReference type="PROSITE" id="PS51257">
    <property type="entry name" value="PROKAR_LIPOPROTEIN"/>
    <property type="match status" value="1"/>
</dbReference>
<dbReference type="Proteomes" id="UP001138961">
    <property type="component" value="Unassembled WGS sequence"/>
</dbReference>
<dbReference type="InterPro" id="IPR051156">
    <property type="entry name" value="Mito/Outer_Membr_Metalloprot"/>
</dbReference>
<keyword evidence="2" id="KW-0479">Metal-binding</keyword>
<reference evidence="9" key="1">
    <citation type="submission" date="2021-10" db="EMBL/GenBank/DDBJ databases">
        <title>Loktanella gaetbuli sp. nov., isolated from a tidal flat.</title>
        <authorList>
            <person name="Park S."/>
            <person name="Yoon J.-H."/>
        </authorList>
    </citation>
    <scope>NUCLEOTIDE SEQUENCE</scope>
    <source>
        <strain evidence="9">TSTF-M6</strain>
    </source>
</reference>
<evidence type="ECO:0000313" key="10">
    <source>
        <dbReference type="Proteomes" id="UP001138961"/>
    </source>
</evidence>
<keyword evidence="4 6" id="KW-0862">Zinc</keyword>
<evidence type="ECO:0000256" key="5">
    <source>
        <dbReference type="ARBA" id="ARBA00023049"/>
    </source>
</evidence>
<evidence type="ECO:0000256" key="7">
    <source>
        <dbReference type="SAM" id="SignalP"/>
    </source>
</evidence>